<dbReference type="Gene3D" id="3.40.30.10">
    <property type="entry name" value="Glutaredoxin"/>
    <property type="match status" value="1"/>
</dbReference>
<dbReference type="RefSeq" id="WP_377067835.1">
    <property type="nucleotide sequence ID" value="NZ_JBHMEC010000009.1"/>
</dbReference>
<evidence type="ECO:0008006" key="3">
    <source>
        <dbReference type="Google" id="ProtNLM"/>
    </source>
</evidence>
<keyword evidence="2" id="KW-1185">Reference proteome</keyword>
<proteinExistence type="predicted"/>
<protein>
    <recommendedName>
        <fullName evidence="3">DSBA-like thioredoxin domain protein</fullName>
    </recommendedName>
</protein>
<organism evidence="1 2">
    <name type="scientific">Roseovarius ramblicola</name>
    <dbReference type="NCBI Taxonomy" id="2022336"/>
    <lineage>
        <taxon>Bacteria</taxon>
        <taxon>Pseudomonadati</taxon>
        <taxon>Pseudomonadota</taxon>
        <taxon>Alphaproteobacteria</taxon>
        <taxon>Rhodobacterales</taxon>
        <taxon>Roseobacteraceae</taxon>
        <taxon>Roseovarius</taxon>
    </lineage>
</organism>
<dbReference type="SUPFAM" id="SSF52833">
    <property type="entry name" value="Thioredoxin-like"/>
    <property type="match status" value="1"/>
</dbReference>
<sequence length="123" mass="14142">MARPLTIVFYHDVVCVWCFNISSRLRRLATEFDLDVRHRTFVLQDSPEEMRKSWGSPQQARKTILVHWAACRRASDHPECINIKAMRRARFDYPHGKLAALACKAAEMLSGEAGLSYPPKFGH</sequence>
<comment type="caution">
    <text evidence="1">The sequence shown here is derived from an EMBL/GenBank/DDBJ whole genome shotgun (WGS) entry which is preliminary data.</text>
</comment>
<evidence type="ECO:0000313" key="2">
    <source>
        <dbReference type="Proteomes" id="UP001589670"/>
    </source>
</evidence>
<accession>A0ABV5HZN6</accession>
<dbReference type="InterPro" id="IPR036249">
    <property type="entry name" value="Thioredoxin-like_sf"/>
</dbReference>
<dbReference type="Proteomes" id="UP001589670">
    <property type="component" value="Unassembled WGS sequence"/>
</dbReference>
<gene>
    <name evidence="1" type="ORF">ACFFU4_05370</name>
</gene>
<reference evidence="1 2" key="1">
    <citation type="submission" date="2024-09" db="EMBL/GenBank/DDBJ databases">
        <authorList>
            <person name="Sun Q."/>
            <person name="Mori K."/>
        </authorList>
    </citation>
    <scope>NUCLEOTIDE SEQUENCE [LARGE SCALE GENOMIC DNA]</scope>
    <source>
        <strain evidence="1 2">CECT 9424</strain>
    </source>
</reference>
<evidence type="ECO:0000313" key="1">
    <source>
        <dbReference type="EMBL" id="MFB9149180.1"/>
    </source>
</evidence>
<dbReference type="EMBL" id="JBHMEC010000009">
    <property type="protein sequence ID" value="MFB9149180.1"/>
    <property type="molecule type" value="Genomic_DNA"/>
</dbReference>
<name>A0ABV5HZN6_9RHOB</name>